<dbReference type="eggNOG" id="COG4977">
    <property type="taxonomic scope" value="Bacteria"/>
</dbReference>
<dbReference type="PROSITE" id="PS01124">
    <property type="entry name" value="HTH_ARAC_FAMILY_2"/>
    <property type="match status" value="1"/>
</dbReference>
<dbReference type="EMBL" id="CP003837">
    <property type="protein sequence ID" value="AGH43543.1"/>
    <property type="molecule type" value="Genomic_DNA"/>
</dbReference>
<evidence type="ECO:0000313" key="4">
    <source>
        <dbReference type="EMBL" id="AGH43543.1"/>
    </source>
</evidence>
<dbReference type="InterPro" id="IPR052158">
    <property type="entry name" value="INH-QAR"/>
</dbReference>
<dbReference type="Proteomes" id="UP000011864">
    <property type="component" value="Chromosome"/>
</dbReference>
<evidence type="ECO:0000313" key="5">
    <source>
        <dbReference type="Proteomes" id="UP000011864"/>
    </source>
</evidence>
<dbReference type="InterPro" id="IPR029062">
    <property type="entry name" value="Class_I_gatase-like"/>
</dbReference>
<accession>K6ZUM6</accession>
<dbReference type="GO" id="GO:0043565">
    <property type="term" value="F:sequence-specific DNA binding"/>
    <property type="evidence" value="ECO:0007669"/>
    <property type="project" value="InterPro"/>
</dbReference>
<gene>
    <name evidence="4" type="ORF">C427_1434</name>
</gene>
<dbReference type="OrthoDB" id="9803764at2"/>
<keyword evidence="2" id="KW-0804">Transcription</keyword>
<evidence type="ECO:0000256" key="1">
    <source>
        <dbReference type="ARBA" id="ARBA00023015"/>
    </source>
</evidence>
<sequence>MLSFGANDIKLYFSAMSMDRRIFFVVFDQFELLDLSGPSSVFNAAKALMKQPAYEIHVLSAAGGLIQSRTGIEVNSQSLATFDVRRSDTILVVGGSQKAIKQVSVDDVVQNWLAKNAEKAERVGSICTGAMVLAANGLLDEKRATTHWADLSLMADKYPCVDVAKDALYCVDGNIWTSAGVTTGIDMAMAMVGKDHNTKVMHEIARWLVVYAHRPGHQSQFSELLMAQHSPRFADIIGWIDGNLHHSIKVAEMAKQALMTERTFYRKFTDEIGCTPSKFLENRRLFRAKQLLESEGVVKSIFSKVGYQSELGFRNAFAAKYGLSPSLYKRMHCSSCALK</sequence>
<proteinExistence type="predicted"/>
<dbReference type="SMART" id="SM00342">
    <property type="entry name" value="HTH_ARAC"/>
    <property type="match status" value="1"/>
</dbReference>
<protein>
    <recommendedName>
        <fullName evidence="3">HTH araC/xylS-type domain-containing protein</fullName>
    </recommendedName>
</protein>
<dbReference type="Pfam" id="PF12833">
    <property type="entry name" value="HTH_18"/>
    <property type="match status" value="1"/>
</dbReference>
<dbReference type="SUPFAM" id="SSF52317">
    <property type="entry name" value="Class I glutamine amidotransferase-like"/>
    <property type="match status" value="1"/>
</dbReference>
<dbReference type="STRING" id="1129794.C427_1434"/>
<dbReference type="Gene3D" id="1.10.10.60">
    <property type="entry name" value="Homeodomain-like"/>
    <property type="match status" value="1"/>
</dbReference>
<evidence type="ECO:0000256" key="2">
    <source>
        <dbReference type="ARBA" id="ARBA00023163"/>
    </source>
</evidence>
<dbReference type="KEGG" id="gps:C427_1434"/>
<dbReference type="InterPro" id="IPR018060">
    <property type="entry name" value="HTH_AraC"/>
</dbReference>
<dbReference type="GO" id="GO:0003700">
    <property type="term" value="F:DNA-binding transcription factor activity"/>
    <property type="evidence" value="ECO:0007669"/>
    <property type="project" value="InterPro"/>
</dbReference>
<keyword evidence="5" id="KW-1185">Reference proteome</keyword>
<feature type="domain" description="HTH araC/xylS-type" evidence="3">
    <location>
        <begin position="234"/>
        <end position="331"/>
    </location>
</feature>
<keyword evidence="1" id="KW-0805">Transcription regulation</keyword>
<dbReference type="Gene3D" id="3.40.50.880">
    <property type="match status" value="1"/>
</dbReference>
<dbReference type="InterPro" id="IPR002818">
    <property type="entry name" value="DJ-1/PfpI"/>
</dbReference>
<evidence type="ECO:0000259" key="3">
    <source>
        <dbReference type="PROSITE" id="PS01124"/>
    </source>
</evidence>
<dbReference type="Pfam" id="PF01965">
    <property type="entry name" value="DJ-1_PfpI"/>
    <property type="match status" value="1"/>
</dbReference>
<name>K6ZUM6_9ALTE</name>
<dbReference type="AlphaFoldDB" id="K6ZUM6"/>
<dbReference type="CDD" id="cd03137">
    <property type="entry name" value="GATase1_AraC_1"/>
    <property type="match status" value="1"/>
</dbReference>
<dbReference type="InterPro" id="IPR009057">
    <property type="entry name" value="Homeodomain-like_sf"/>
</dbReference>
<dbReference type="PATRIC" id="fig|1129794.4.peg.1419"/>
<dbReference type="SUPFAM" id="SSF46689">
    <property type="entry name" value="Homeodomain-like"/>
    <property type="match status" value="1"/>
</dbReference>
<reference evidence="4 5" key="1">
    <citation type="journal article" date="2013" name="Genome Announc.">
        <title>Complete Genome Sequence of Glaciecola psychrophila Strain 170T.</title>
        <authorList>
            <person name="Yin J."/>
            <person name="Chen J."/>
            <person name="Liu G."/>
            <person name="Yu Y."/>
            <person name="Song L."/>
            <person name="Wang X."/>
            <person name="Qu X."/>
        </authorList>
    </citation>
    <scope>NUCLEOTIDE SEQUENCE [LARGE SCALE GENOMIC DNA]</scope>
    <source>
        <strain evidence="4 5">170</strain>
    </source>
</reference>
<organism evidence="4 5">
    <name type="scientific">Paraglaciecola psychrophila 170</name>
    <dbReference type="NCBI Taxonomy" id="1129794"/>
    <lineage>
        <taxon>Bacteria</taxon>
        <taxon>Pseudomonadati</taxon>
        <taxon>Pseudomonadota</taxon>
        <taxon>Gammaproteobacteria</taxon>
        <taxon>Alteromonadales</taxon>
        <taxon>Alteromonadaceae</taxon>
        <taxon>Paraglaciecola</taxon>
    </lineage>
</organism>
<dbReference type="PANTHER" id="PTHR43130">
    <property type="entry name" value="ARAC-FAMILY TRANSCRIPTIONAL REGULATOR"/>
    <property type="match status" value="1"/>
</dbReference>
<dbReference type="PANTHER" id="PTHR43130:SF3">
    <property type="entry name" value="HTH-TYPE TRANSCRIPTIONAL REGULATOR RV1931C"/>
    <property type="match status" value="1"/>
</dbReference>
<dbReference type="HOGENOM" id="CLU_000445_59_0_6"/>